<proteinExistence type="predicted"/>
<reference evidence="2 3" key="1">
    <citation type="submission" date="2024-06" db="EMBL/GenBank/DDBJ databases">
        <title>Complete genome of Phlyctema vagabunda strain 19-DSS-EL-015.</title>
        <authorList>
            <person name="Fiorenzani C."/>
        </authorList>
    </citation>
    <scope>NUCLEOTIDE SEQUENCE [LARGE SCALE GENOMIC DNA]</scope>
    <source>
        <strain evidence="2 3">19-DSS-EL-015</strain>
    </source>
</reference>
<protein>
    <recommendedName>
        <fullName evidence="1">DUF5614 domain-containing protein</fullName>
    </recommendedName>
</protein>
<gene>
    <name evidence="2" type="ORF">PVAG01_04926</name>
</gene>
<dbReference type="PANTHER" id="PTHR13379:SF0">
    <property type="entry name" value="UPF0415 PROTEIN C7ORF25"/>
    <property type="match status" value="1"/>
</dbReference>
<name>A0ABR4PIQ0_9HELO</name>
<dbReference type="Pfam" id="PF18474">
    <property type="entry name" value="DUF5614"/>
    <property type="match status" value="1"/>
</dbReference>
<evidence type="ECO:0000313" key="3">
    <source>
        <dbReference type="Proteomes" id="UP001629113"/>
    </source>
</evidence>
<keyword evidence="3" id="KW-1185">Reference proteome</keyword>
<dbReference type="PANTHER" id="PTHR13379">
    <property type="entry name" value="UNCHARACTERIZED DUF1308"/>
    <property type="match status" value="1"/>
</dbReference>
<evidence type="ECO:0000259" key="1">
    <source>
        <dbReference type="Pfam" id="PF18474"/>
    </source>
</evidence>
<comment type="caution">
    <text evidence="2">The sequence shown here is derived from an EMBL/GenBank/DDBJ whole genome shotgun (WGS) entry which is preliminary data.</text>
</comment>
<dbReference type="Proteomes" id="UP001629113">
    <property type="component" value="Unassembled WGS sequence"/>
</dbReference>
<accession>A0ABR4PIQ0</accession>
<organism evidence="2 3">
    <name type="scientific">Phlyctema vagabunda</name>
    <dbReference type="NCBI Taxonomy" id="108571"/>
    <lineage>
        <taxon>Eukaryota</taxon>
        <taxon>Fungi</taxon>
        <taxon>Dikarya</taxon>
        <taxon>Ascomycota</taxon>
        <taxon>Pezizomycotina</taxon>
        <taxon>Leotiomycetes</taxon>
        <taxon>Helotiales</taxon>
        <taxon>Dermateaceae</taxon>
        <taxon>Phlyctema</taxon>
    </lineage>
</organism>
<evidence type="ECO:0000313" key="2">
    <source>
        <dbReference type="EMBL" id="KAL3423179.1"/>
    </source>
</evidence>
<dbReference type="InterPro" id="IPR041076">
    <property type="entry name" value="DUF5614"/>
</dbReference>
<feature type="domain" description="DUF5614" evidence="1">
    <location>
        <begin position="35"/>
        <end position="160"/>
    </location>
</feature>
<sequence>MSHTQTSKAATQLMQRLTSIISELDEHAEYLRQNATLVREIKREGHECAFIKFRAAIEAEIAFVAKNMGDEREEALGSTNTGYLSAIWAAAKGSSNVVGIHRSLYGKGGLSHYKRGDNHTLHGRVDIVANGGDEWVKVIYTHEKKFFNEMASMGLFDDSSGDEDDLPIAEDDDPNTFLKTIQNVVEAAKYSRIRGQRPRIRLLLPRIQRGSSKEVDAVLDKVAALGVNVWTENDIPPELPLSEAKHDFFPKKSSILTSTINVDINTACTMVSDICHRGDIELLYHYHAQLRAWIVEEQEAPLMMSQIWPACGNKSLVCTREAKDRALKLAHEIGTDQELARTELLFDDTSLSMSREERISAFQKLSVWPVPKDWSLPIRVIDVDIETLKSSLPPVASTLCKTMTDHLHQSVFMYGWLSGATTLTSHVTLVKKMNRFLDEAWESGDLDARGPPVWVVQSCRGLFGKSEQKRLCKKFRTDGEALTDSKAFGNMDEAMEICVD</sequence>
<dbReference type="EMBL" id="JBFCZG010000004">
    <property type="protein sequence ID" value="KAL3423179.1"/>
    <property type="molecule type" value="Genomic_DNA"/>
</dbReference>